<name>A0A242A8F7_9ENTE</name>
<dbReference type="RefSeq" id="WP_086274954.1">
    <property type="nucleotide sequence ID" value="NZ_NGKU01000001.1"/>
</dbReference>
<dbReference type="SUPFAM" id="SSF52833">
    <property type="entry name" value="Thioredoxin-like"/>
    <property type="match status" value="1"/>
</dbReference>
<dbReference type="Pfam" id="PF13743">
    <property type="entry name" value="Thioredoxin_5"/>
    <property type="match status" value="1"/>
</dbReference>
<keyword evidence="2" id="KW-1185">Reference proteome</keyword>
<comment type="caution">
    <text evidence="1">The sequence shown here is derived from an EMBL/GenBank/DDBJ whole genome shotgun (WGS) entry which is preliminary data.</text>
</comment>
<gene>
    <name evidence="1" type="ORF">A5886_001972</name>
</gene>
<evidence type="ECO:0000313" key="1">
    <source>
        <dbReference type="EMBL" id="OTN76893.1"/>
    </source>
</evidence>
<dbReference type="InterPro" id="IPR036249">
    <property type="entry name" value="Thioredoxin-like_sf"/>
</dbReference>
<protein>
    <recommendedName>
        <fullName evidence="3">Dithiol-disulfide isomerase</fullName>
    </recommendedName>
</protein>
<accession>A0A242A8F7</accession>
<evidence type="ECO:0008006" key="3">
    <source>
        <dbReference type="Google" id="ProtNLM"/>
    </source>
</evidence>
<dbReference type="AlphaFoldDB" id="A0A242A8F7"/>
<dbReference type="STRING" id="1834191.A5886_001972"/>
<dbReference type="EMBL" id="NGKU01000001">
    <property type="protein sequence ID" value="OTN76893.1"/>
    <property type="molecule type" value="Genomic_DNA"/>
</dbReference>
<organism evidence="1 2">
    <name type="scientific">Candidatus Enterococcus testudinis</name>
    <dbReference type="NCBI Taxonomy" id="1834191"/>
    <lineage>
        <taxon>Bacteria</taxon>
        <taxon>Bacillati</taxon>
        <taxon>Bacillota</taxon>
        <taxon>Bacilli</taxon>
        <taxon>Lactobacillales</taxon>
        <taxon>Enterococcaceae</taxon>
        <taxon>Enterococcus</taxon>
    </lineage>
</organism>
<reference evidence="1 2" key="1">
    <citation type="submission" date="2017-05" db="EMBL/GenBank/DDBJ databases">
        <title>The Genome Sequence of Enterococcus sp. 8G7_MSG3316.</title>
        <authorList>
            <consortium name="The Broad Institute Genomics Platform"/>
            <consortium name="The Broad Institute Genomic Center for Infectious Diseases"/>
            <person name="Earl A."/>
            <person name="Manson A."/>
            <person name="Schwartman J."/>
            <person name="Gilmore M."/>
            <person name="Abouelleil A."/>
            <person name="Cao P."/>
            <person name="Chapman S."/>
            <person name="Cusick C."/>
            <person name="Shea T."/>
            <person name="Young S."/>
            <person name="Neafsey D."/>
            <person name="Nusbaum C."/>
            <person name="Birren B."/>
        </authorList>
    </citation>
    <scope>NUCLEOTIDE SEQUENCE [LARGE SCALE GENOMIC DNA]</scope>
    <source>
        <strain evidence="1 2">8G7_MSG3316</strain>
    </source>
</reference>
<proteinExistence type="predicted"/>
<sequence length="218" mass="24785">MIEIFLFVNPIGPICYQVEAELLENLTKYRKKIHLQILPLVNLTSVGVSMDYLSMDRTDLLLRNDQTKLIYTASLDYKAAQLQGKKIARDFLLKLQQHVGVAKEMYSEELVQQLFSETRGDLEMFMEDRQSDLVKKNFLTDQTVAKDMGITITPSAVVYNFACEREYGVLLEGAKALKSLPALCETTDDQFAFLEKKNALKKPTLSSLQGVDHKLILL</sequence>
<dbReference type="Proteomes" id="UP000195043">
    <property type="component" value="Unassembled WGS sequence"/>
</dbReference>
<evidence type="ECO:0000313" key="2">
    <source>
        <dbReference type="Proteomes" id="UP000195043"/>
    </source>
</evidence>
<dbReference type="OrthoDB" id="2156137at2"/>
<dbReference type="Gene3D" id="3.40.30.10">
    <property type="entry name" value="Glutaredoxin"/>
    <property type="match status" value="1"/>
</dbReference>